<dbReference type="PROSITE" id="PS50895">
    <property type="entry name" value="SURF1"/>
    <property type="match status" value="1"/>
</dbReference>
<organism evidence="2 3">
    <name type="scientific">Rothia amarae</name>
    <dbReference type="NCBI Taxonomy" id="169480"/>
    <lineage>
        <taxon>Bacteria</taxon>
        <taxon>Bacillati</taxon>
        <taxon>Actinomycetota</taxon>
        <taxon>Actinomycetes</taxon>
        <taxon>Micrococcales</taxon>
        <taxon>Micrococcaceae</taxon>
        <taxon>Rothia</taxon>
    </lineage>
</organism>
<keyword evidence="1" id="KW-0812">Transmembrane</keyword>
<sequence length="322" mass="36036">MFKLALAPRWIAALLLVLAVAFGFVMLSKWQLNASTLGQVSAEPAKEVVHPWDSVLIEHEPLTTTEADTMVSATGKYVPGSSYLVAEKLHEGEKGYWVMSEFTPDDGAQVTAAGKVQQRSIAVARGWTASPEIPQEPSGEVTIAGRVVANDAPFYSSDLTEEEKTQGRTLGSASAAQLSNIWDVPLYGALLTNDAEVPASEKLPLNEDGTLSDSATILGQSEQLKPVHAQQVTDEEVNWLNIFYALEWIVFAGFAVYLWWRMLRDSYREQNNPALYFEYEGEYWLDEESGRYYYWDPADQQYYFFDDVPRDDRAGNDGKLHQ</sequence>
<comment type="subcellular location">
    <subcellularLocation>
        <location evidence="1">Cell membrane</location>
        <topology evidence="1">Multi-pass membrane protein</topology>
    </subcellularLocation>
</comment>
<comment type="caution">
    <text evidence="1">Lacks conserved residue(s) required for the propagation of feature annotation.</text>
</comment>
<dbReference type="GO" id="GO:0005886">
    <property type="term" value="C:plasma membrane"/>
    <property type="evidence" value="ECO:0007669"/>
    <property type="project" value="UniProtKB-SubCell"/>
</dbReference>
<evidence type="ECO:0000256" key="1">
    <source>
        <dbReference type="RuleBase" id="RU363076"/>
    </source>
</evidence>
<comment type="similarity">
    <text evidence="1">Belongs to the SURF1 family.</text>
</comment>
<dbReference type="EMBL" id="CP061538">
    <property type="protein sequence ID" value="QNV40473.1"/>
    <property type="molecule type" value="Genomic_DNA"/>
</dbReference>
<reference evidence="2 3" key="1">
    <citation type="submission" date="2020-09" db="EMBL/GenBank/DDBJ databases">
        <title>Investigation of environmental microbe.</title>
        <authorList>
            <person name="Ou Y."/>
            <person name="Kang Q."/>
        </authorList>
    </citation>
    <scope>NUCLEOTIDE SEQUENCE [LARGE SCALE GENOMIC DNA]</scope>
    <source>
        <strain evidence="2 3">KJZ-9</strain>
    </source>
</reference>
<dbReference type="AlphaFoldDB" id="A0A7H2BLC7"/>
<dbReference type="Pfam" id="PF02104">
    <property type="entry name" value="SURF1"/>
    <property type="match status" value="1"/>
</dbReference>
<keyword evidence="1" id="KW-1003">Cell membrane</keyword>
<evidence type="ECO:0000313" key="2">
    <source>
        <dbReference type="EMBL" id="QNV40473.1"/>
    </source>
</evidence>
<dbReference type="InterPro" id="IPR002994">
    <property type="entry name" value="Surf1/Shy1"/>
</dbReference>
<evidence type="ECO:0000313" key="3">
    <source>
        <dbReference type="Proteomes" id="UP000516421"/>
    </source>
</evidence>
<protein>
    <recommendedName>
        <fullName evidence="1">SURF1-like protein</fullName>
    </recommendedName>
</protein>
<accession>A0A7H2BLC7</accession>
<keyword evidence="3" id="KW-1185">Reference proteome</keyword>
<name>A0A7H2BLC7_9MICC</name>
<dbReference type="KEGG" id="rama:IDM48_03400"/>
<keyword evidence="1" id="KW-0472">Membrane</keyword>
<feature type="transmembrane region" description="Helical" evidence="1">
    <location>
        <begin position="239"/>
        <end position="260"/>
    </location>
</feature>
<gene>
    <name evidence="2" type="ORF">IDM48_03400</name>
</gene>
<keyword evidence="1" id="KW-1133">Transmembrane helix</keyword>
<proteinExistence type="inferred from homology"/>
<dbReference type="Proteomes" id="UP000516421">
    <property type="component" value="Chromosome"/>
</dbReference>
<dbReference type="RefSeq" id="WP_190618049.1">
    <property type="nucleotide sequence ID" value="NZ_CP061538.1"/>
</dbReference>